<gene>
    <name evidence="1" type="ORF">A2925_03265</name>
</gene>
<protein>
    <submittedName>
        <fullName evidence="1">Uncharacterized protein</fullName>
    </submittedName>
</protein>
<name>A0A1F8GM97_9BACT</name>
<accession>A0A1F8GM97</accession>
<proteinExistence type="predicted"/>
<sequence>MIYLREIGTLVEQNASRRSERVRMKAEDMCLLWVAAEFPELLKDKEEYRRWSRVFIANASTQGRKRVAKVLRAMKMLVGGRSLPKDLKKEGRVAKRLLKLAEENRYRAKNQKTA</sequence>
<dbReference type="Proteomes" id="UP000178256">
    <property type="component" value="Unassembled WGS sequence"/>
</dbReference>
<organism evidence="1 2">
    <name type="scientific">Candidatus Yanofskybacteria bacterium RIFCSPLOWO2_01_FULL_44_22</name>
    <dbReference type="NCBI Taxonomy" id="1802697"/>
    <lineage>
        <taxon>Bacteria</taxon>
        <taxon>Candidatus Yanofskyibacteriota</taxon>
    </lineage>
</organism>
<evidence type="ECO:0000313" key="1">
    <source>
        <dbReference type="EMBL" id="OGN26532.1"/>
    </source>
</evidence>
<dbReference type="AlphaFoldDB" id="A0A1F8GM97"/>
<dbReference type="EMBL" id="MGKL01000004">
    <property type="protein sequence ID" value="OGN26532.1"/>
    <property type="molecule type" value="Genomic_DNA"/>
</dbReference>
<reference evidence="1 2" key="1">
    <citation type="journal article" date="2016" name="Nat. Commun.">
        <title>Thousands of microbial genomes shed light on interconnected biogeochemical processes in an aquifer system.</title>
        <authorList>
            <person name="Anantharaman K."/>
            <person name="Brown C.T."/>
            <person name="Hug L.A."/>
            <person name="Sharon I."/>
            <person name="Castelle C.J."/>
            <person name="Probst A.J."/>
            <person name="Thomas B.C."/>
            <person name="Singh A."/>
            <person name="Wilkins M.J."/>
            <person name="Karaoz U."/>
            <person name="Brodie E.L."/>
            <person name="Williams K.H."/>
            <person name="Hubbard S.S."/>
            <person name="Banfield J.F."/>
        </authorList>
    </citation>
    <scope>NUCLEOTIDE SEQUENCE [LARGE SCALE GENOMIC DNA]</scope>
</reference>
<comment type="caution">
    <text evidence="1">The sequence shown here is derived from an EMBL/GenBank/DDBJ whole genome shotgun (WGS) entry which is preliminary data.</text>
</comment>
<evidence type="ECO:0000313" key="2">
    <source>
        <dbReference type="Proteomes" id="UP000178256"/>
    </source>
</evidence>